<dbReference type="Proteomes" id="UP000270219">
    <property type="component" value="Unassembled WGS sequence"/>
</dbReference>
<dbReference type="CDD" id="cd03441">
    <property type="entry name" value="R_hydratase_like"/>
    <property type="match status" value="1"/>
</dbReference>
<comment type="caution">
    <text evidence="2">The sequence shown here is derived from an EMBL/GenBank/DDBJ whole genome shotgun (WGS) entry which is preliminary data.</text>
</comment>
<evidence type="ECO:0000313" key="3">
    <source>
        <dbReference type="Proteomes" id="UP000270219"/>
    </source>
</evidence>
<dbReference type="EMBL" id="RCHR01000002">
    <property type="protein sequence ID" value="RLL46867.1"/>
    <property type="molecule type" value="Genomic_DNA"/>
</dbReference>
<organism evidence="2 3">
    <name type="scientific">Oceanobacillus piezotolerans</name>
    <dbReference type="NCBI Taxonomy" id="2448030"/>
    <lineage>
        <taxon>Bacteria</taxon>
        <taxon>Bacillati</taxon>
        <taxon>Bacillota</taxon>
        <taxon>Bacilli</taxon>
        <taxon>Bacillales</taxon>
        <taxon>Bacillaceae</taxon>
        <taxon>Oceanobacillus</taxon>
    </lineage>
</organism>
<keyword evidence="3" id="KW-1185">Reference proteome</keyword>
<proteinExistence type="predicted"/>
<reference evidence="2 3" key="1">
    <citation type="submission" date="2018-10" db="EMBL/GenBank/DDBJ databases">
        <title>Oceanobacillus sp. YLB-02 draft genome.</title>
        <authorList>
            <person name="Yu L."/>
        </authorList>
    </citation>
    <scope>NUCLEOTIDE SEQUENCE [LARGE SCALE GENOMIC DNA]</scope>
    <source>
        <strain evidence="2 3">YLB-02</strain>
    </source>
</reference>
<dbReference type="InterPro" id="IPR016709">
    <property type="entry name" value="HadA-like"/>
</dbReference>
<dbReference type="Gene3D" id="3.10.129.10">
    <property type="entry name" value="Hotdog Thioesterase"/>
    <property type="match status" value="1"/>
</dbReference>
<gene>
    <name evidence="2" type="ORF">D8M04_06615</name>
</gene>
<dbReference type="InterPro" id="IPR039569">
    <property type="entry name" value="FAS1-like_DH_region"/>
</dbReference>
<dbReference type="Pfam" id="PF13452">
    <property type="entry name" value="FAS1_DH_region"/>
    <property type="match status" value="1"/>
</dbReference>
<dbReference type="InterPro" id="IPR029069">
    <property type="entry name" value="HotDog_dom_sf"/>
</dbReference>
<evidence type="ECO:0000313" key="2">
    <source>
        <dbReference type="EMBL" id="RLL46867.1"/>
    </source>
</evidence>
<dbReference type="SUPFAM" id="SSF54637">
    <property type="entry name" value="Thioesterase/thiol ester dehydrase-isomerase"/>
    <property type="match status" value="1"/>
</dbReference>
<protein>
    <submittedName>
        <fullName evidence="2">MaoC family dehydratase</fullName>
    </submittedName>
</protein>
<evidence type="ECO:0000259" key="1">
    <source>
        <dbReference type="Pfam" id="PF13452"/>
    </source>
</evidence>
<accession>A0A498DD21</accession>
<sequence length="150" mass="17040">MQKVKNLIGMEMEPYTFKVEQGKIREFVQAIGDSNPIYYDIESAKREGFENIPIPLTFLTAVEFWGGDNFLEHLSNFQVNPVRVVHGEQEYDLIQDIYAGDILTVTLKVVNVVVKHGSTGGMDLITTENKYKNQKNELVAISKGVTIHRH</sequence>
<name>A0A498DD21_9BACI</name>
<dbReference type="OrthoDB" id="160199at2"/>
<dbReference type="RefSeq" id="WP_121522118.1">
    <property type="nucleotide sequence ID" value="NZ_RCHR01000002.1"/>
</dbReference>
<dbReference type="PIRSF" id="PIRSF018072">
    <property type="entry name" value="UCP018072"/>
    <property type="match status" value="1"/>
</dbReference>
<feature type="domain" description="FAS1-like dehydratase" evidence="1">
    <location>
        <begin position="7"/>
        <end position="140"/>
    </location>
</feature>
<dbReference type="AlphaFoldDB" id="A0A498DD21"/>